<evidence type="ECO:0000313" key="2">
    <source>
        <dbReference type="EMBL" id="MFC4307304.1"/>
    </source>
</evidence>
<dbReference type="InterPro" id="IPR050266">
    <property type="entry name" value="AB_hydrolase_sf"/>
</dbReference>
<comment type="caution">
    <text evidence="2">The sequence shown here is derived from an EMBL/GenBank/DDBJ whole genome shotgun (WGS) entry which is preliminary data.</text>
</comment>
<dbReference type="Pfam" id="PF12697">
    <property type="entry name" value="Abhydrolase_6"/>
    <property type="match status" value="1"/>
</dbReference>
<feature type="domain" description="AB hydrolase-1" evidence="1">
    <location>
        <begin position="13"/>
        <end position="236"/>
    </location>
</feature>
<dbReference type="SUPFAM" id="SSF53474">
    <property type="entry name" value="alpha/beta-Hydrolases"/>
    <property type="match status" value="1"/>
</dbReference>
<dbReference type="PANTHER" id="PTHR43798">
    <property type="entry name" value="MONOACYLGLYCEROL LIPASE"/>
    <property type="match status" value="1"/>
</dbReference>
<gene>
    <name evidence="2" type="ORF">ACFO1S_28155</name>
</gene>
<proteinExistence type="predicted"/>
<reference evidence="3" key="1">
    <citation type="journal article" date="2019" name="Int. J. Syst. Evol. Microbiol.">
        <title>The Global Catalogue of Microorganisms (GCM) 10K type strain sequencing project: providing services to taxonomists for standard genome sequencing and annotation.</title>
        <authorList>
            <consortium name="The Broad Institute Genomics Platform"/>
            <consortium name="The Broad Institute Genome Sequencing Center for Infectious Disease"/>
            <person name="Wu L."/>
            <person name="Ma J."/>
        </authorList>
    </citation>
    <scope>NUCLEOTIDE SEQUENCE [LARGE SCALE GENOMIC DNA]</scope>
    <source>
        <strain evidence="3">CGMCC 4.1641</strain>
    </source>
</reference>
<keyword evidence="2" id="KW-0378">Hydrolase</keyword>
<evidence type="ECO:0000259" key="1">
    <source>
        <dbReference type="Pfam" id="PF12697"/>
    </source>
</evidence>
<dbReference type="RefSeq" id="WP_204603038.1">
    <property type="nucleotide sequence ID" value="NZ_JBHSED010000074.1"/>
</dbReference>
<dbReference type="GO" id="GO:0016787">
    <property type="term" value="F:hydrolase activity"/>
    <property type="evidence" value="ECO:0007669"/>
    <property type="project" value="UniProtKB-KW"/>
</dbReference>
<name>A0ABV8SLP8_9BACL</name>
<sequence length="256" mass="28574">MIRESGNPDAPLLVFVHGGGVASWMWERQLAYFNHYHCLALDLPGHGQRIGESFSIRDSACELLELIQAKGKGKKIILTGFSLGAQVAIQMLGQDSETIDYAVINSALTKPLPAASRMIGPTVKLTSWLARKRWFSKLQANQLYIGDELFARYYEHSLGMEPDTLVQVLQENMSFAIPEGYRHSKARILVTVGEKERKIMRESAFDLVRARPDSRGIVIPGVGHGLSLSRPDLFNRILEAWCTEEELPDGLPQIQG</sequence>
<accession>A0ABV8SLP8</accession>
<dbReference type="InterPro" id="IPR000073">
    <property type="entry name" value="AB_hydrolase_1"/>
</dbReference>
<evidence type="ECO:0000313" key="3">
    <source>
        <dbReference type="Proteomes" id="UP001595755"/>
    </source>
</evidence>
<dbReference type="Proteomes" id="UP001595755">
    <property type="component" value="Unassembled WGS sequence"/>
</dbReference>
<protein>
    <submittedName>
        <fullName evidence="2">Alpha/beta fold hydrolase</fullName>
    </submittedName>
</protein>
<dbReference type="Gene3D" id="3.40.50.1820">
    <property type="entry name" value="alpha/beta hydrolase"/>
    <property type="match status" value="1"/>
</dbReference>
<dbReference type="EMBL" id="JBHSED010000074">
    <property type="protein sequence ID" value="MFC4307304.1"/>
    <property type="molecule type" value="Genomic_DNA"/>
</dbReference>
<keyword evidence="3" id="KW-1185">Reference proteome</keyword>
<dbReference type="InterPro" id="IPR029058">
    <property type="entry name" value="AB_hydrolase_fold"/>
</dbReference>
<organism evidence="2 3">
    <name type="scientific">Cohnella boryungensis</name>
    <dbReference type="NCBI Taxonomy" id="768479"/>
    <lineage>
        <taxon>Bacteria</taxon>
        <taxon>Bacillati</taxon>
        <taxon>Bacillota</taxon>
        <taxon>Bacilli</taxon>
        <taxon>Bacillales</taxon>
        <taxon>Paenibacillaceae</taxon>
        <taxon>Cohnella</taxon>
    </lineage>
</organism>